<dbReference type="EMBL" id="JBHUGD010000003">
    <property type="protein sequence ID" value="MFD1947724.1"/>
    <property type="molecule type" value="Genomic_DNA"/>
</dbReference>
<keyword evidence="2" id="KW-1185">Reference proteome</keyword>
<evidence type="ECO:0000313" key="1">
    <source>
        <dbReference type="EMBL" id="MFD1947724.1"/>
    </source>
</evidence>
<gene>
    <name evidence="1" type="ORF">ACFSDE_13065</name>
</gene>
<reference evidence="2" key="1">
    <citation type="journal article" date="2019" name="Int. J. Syst. Evol. Microbiol.">
        <title>The Global Catalogue of Microorganisms (GCM) 10K type strain sequencing project: providing services to taxonomists for standard genome sequencing and annotation.</title>
        <authorList>
            <consortium name="The Broad Institute Genomics Platform"/>
            <consortium name="The Broad Institute Genome Sequencing Center for Infectious Disease"/>
            <person name="Wu L."/>
            <person name="Ma J."/>
        </authorList>
    </citation>
    <scope>NUCLEOTIDE SEQUENCE [LARGE SCALE GENOMIC DNA]</scope>
    <source>
        <strain evidence="2">CGMCC 1.12477</strain>
    </source>
</reference>
<name>A0ABW4TPN9_9ACTN</name>
<dbReference type="RefSeq" id="WP_343919075.1">
    <property type="nucleotide sequence ID" value="NZ_BAAAJT010000002.1"/>
</dbReference>
<comment type="caution">
    <text evidence="1">The sequence shown here is derived from an EMBL/GenBank/DDBJ whole genome shotgun (WGS) entry which is preliminary data.</text>
</comment>
<accession>A0ABW4TPN9</accession>
<dbReference type="Pfam" id="PF10604">
    <property type="entry name" value="Polyketide_cyc2"/>
    <property type="match status" value="1"/>
</dbReference>
<dbReference type="InterPro" id="IPR019587">
    <property type="entry name" value="Polyketide_cyclase/dehydratase"/>
</dbReference>
<proteinExistence type="predicted"/>
<evidence type="ECO:0000313" key="2">
    <source>
        <dbReference type="Proteomes" id="UP001597351"/>
    </source>
</evidence>
<dbReference type="SUPFAM" id="SSF55961">
    <property type="entry name" value="Bet v1-like"/>
    <property type="match status" value="1"/>
</dbReference>
<dbReference type="Gene3D" id="3.30.530.20">
    <property type="match status" value="1"/>
</dbReference>
<organism evidence="1 2">
    <name type="scientific">Nocardioides aestuarii</name>
    <dbReference type="NCBI Taxonomy" id="252231"/>
    <lineage>
        <taxon>Bacteria</taxon>
        <taxon>Bacillati</taxon>
        <taxon>Actinomycetota</taxon>
        <taxon>Actinomycetes</taxon>
        <taxon>Propionibacteriales</taxon>
        <taxon>Nocardioidaceae</taxon>
        <taxon>Nocardioides</taxon>
    </lineage>
</organism>
<dbReference type="Proteomes" id="UP001597351">
    <property type="component" value="Unassembled WGS sequence"/>
</dbReference>
<sequence length="154" mass="16983">MPTFSESRTYPVALDEAFARVLAWPLPELFDRRYLAIPPIREVREAPDTWDAVGQSRRVVLTDGGTMLETLTRVDPPAAFGYTITELTGPLSPIASTVDGLWAFEAAGTGCRISWSWDVTPNGTLGDLAMPVFGRLWTGYARQSLARLEELLVP</sequence>
<protein>
    <submittedName>
        <fullName evidence="1">SRPBCC family protein</fullName>
    </submittedName>
</protein>
<dbReference type="InterPro" id="IPR023393">
    <property type="entry name" value="START-like_dom_sf"/>
</dbReference>